<sequence length="153" mass="17055">MPAPTVARNPWPSWFLPCWQRFSTAIASSPRHGGAASRRRAEMGERLLSVEDAAAFLKVHANTVRAWVRSGRIPGAKIGRGWRFIEADLVAVTREGYSAPARMQPSAFHEEAIWHSGTVQESITSSSQHRTERALDVLLERPTGRRPRNITTS</sequence>
<organism evidence="2 3">
    <name type="scientific">Sphingomonas naasensis</name>
    <dbReference type="NCBI Taxonomy" id="1344951"/>
    <lineage>
        <taxon>Bacteria</taxon>
        <taxon>Pseudomonadati</taxon>
        <taxon>Pseudomonadota</taxon>
        <taxon>Alphaproteobacteria</taxon>
        <taxon>Sphingomonadales</taxon>
        <taxon>Sphingomonadaceae</taxon>
        <taxon>Sphingomonas</taxon>
    </lineage>
</organism>
<reference evidence="2 3" key="1">
    <citation type="submission" date="2019-04" db="EMBL/GenBank/DDBJ databases">
        <title>Sphingomonas psychrotolerans sp. nov., isolated from soil in the Tianshan Mountains, Xinjiang, China.</title>
        <authorList>
            <person name="Luo Y."/>
            <person name="Sheng H."/>
        </authorList>
    </citation>
    <scope>NUCLEOTIDE SEQUENCE [LARGE SCALE GENOMIC DNA]</scope>
    <source>
        <strain evidence="2 3">KIS18-15</strain>
    </source>
</reference>
<keyword evidence="3" id="KW-1185">Reference proteome</keyword>
<keyword evidence="2" id="KW-0238">DNA-binding</keyword>
<proteinExistence type="predicted"/>
<feature type="domain" description="Helix-turn-helix" evidence="1">
    <location>
        <begin position="47"/>
        <end position="93"/>
    </location>
</feature>
<dbReference type="InterPro" id="IPR041657">
    <property type="entry name" value="HTH_17"/>
</dbReference>
<dbReference type="OrthoDB" id="9805928at2"/>
<gene>
    <name evidence="2" type="ORF">E5A74_06010</name>
</gene>
<evidence type="ECO:0000313" key="2">
    <source>
        <dbReference type="EMBL" id="TGX44716.1"/>
    </source>
</evidence>
<dbReference type="InterPro" id="IPR009061">
    <property type="entry name" value="DNA-bd_dom_put_sf"/>
</dbReference>
<dbReference type="SUPFAM" id="SSF46955">
    <property type="entry name" value="Putative DNA-binding domain"/>
    <property type="match status" value="1"/>
</dbReference>
<dbReference type="InterPro" id="IPR010093">
    <property type="entry name" value="SinI_DNA-bd"/>
</dbReference>
<dbReference type="AlphaFoldDB" id="A0A4S1WTG0"/>
<comment type="caution">
    <text evidence="2">The sequence shown here is derived from an EMBL/GenBank/DDBJ whole genome shotgun (WGS) entry which is preliminary data.</text>
</comment>
<dbReference type="Pfam" id="PF12728">
    <property type="entry name" value="HTH_17"/>
    <property type="match status" value="1"/>
</dbReference>
<dbReference type="GO" id="GO:0003677">
    <property type="term" value="F:DNA binding"/>
    <property type="evidence" value="ECO:0007669"/>
    <property type="project" value="UniProtKB-KW"/>
</dbReference>
<protein>
    <submittedName>
        <fullName evidence="2">DNA-binding protein</fullName>
    </submittedName>
</protein>
<dbReference type="NCBIfam" id="TIGR01764">
    <property type="entry name" value="excise"/>
    <property type="match status" value="1"/>
</dbReference>
<dbReference type="EMBL" id="SRXU01000002">
    <property type="protein sequence ID" value="TGX44716.1"/>
    <property type="molecule type" value="Genomic_DNA"/>
</dbReference>
<evidence type="ECO:0000259" key="1">
    <source>
        <dbReference type="Pfam" id="PF12728"/>
    </source>
</evidence>
<evidence type="ECO:0000313" key="3">
    <source>
        <dbReference type="Proteomes" id="UP000309848"/>
    </source>
</evidence>
<dbReference type="Proteomes" id="UP000309848">
    <property type="component" value="Unassembled WGS sequence"/>
</dbReference>
<name>A0A4S1WTG0_9SPHN</name>
<accession>A0A4S1WTG0</accession>